<comment type="caution">
    <text evidence="1">The sequence shown here is derived from an EMBL/GenBank/DDBJ whole genome shotgun (WGS) entry which is preliminary data.</text>
</comment>
<organism evidence="1 2">
    <name type="scientific">Vermiconidia calcicola</name>
    <dbReference type="NCBI Taxonomy" id="1690605"/>
    <lineage>
        <taxon>Eukaryota</taxon>
        <taxon>Fungi</taxon>
        <taxon>Dikarya</taxon>
        <taxon>Ascomycota</taxon>
        <taxon>Pezizomycotina</taxon>
        <taxon>Dothideomycetes</taxon>
        <taxon>Dothideomycetidae</taxon>
        <taxon>Mycosphaerellales</taxon>
        <taxon>Extremaceae</taxon>
        <taxon>Vermiconidia</taxon>
    </lineage>
</organism>
<proteinExistence type="predicted"/>
<dbReference type="Proteomes" id="UP001281147">
    <property type="component" value="Unassembled WGS sequence"/>
</dbReference>
<protein>
    <submittedName>
        <fullName evidence="1">Uncharacterized protein</fullName>
    </submittedName>
</protein>
<evidence type="ECO:0000313" key="1">
    <source>
        <dbReference type="EMBL" id="KAK3707823.1"/>
    </source>
</evidence>
<sequence>MGAGLGEGNEGVECGRGGDCFGAREVERELECDADELAAFEAEMEKAEKEGRRCFGSSYTTHEIVGIGGMVKKKIKKTIRVGAIVKEYEDERVTGKFLRREQERANRSWCSWCDRVMLGNRDLDQPSKSSESIASSSSSASSQ</sequence>
<name>A0ACC3N2K6_9PEZI</name>
<accession>A0ACC3N2K6</accession>
<evidence type="ECO:0000313" key="2">
    <source>
        <dbReference type="Proteomes" id="UP001281147"/>
    </source>
</evidence>
<keyword evidence="2" id="KW-1185">Reference proteome</keyword>
<reference evidence="1" key="1">
    <citation type="submission" date="2023-07" db="EMBL/GenBank/DDBJ databases">
        <title>Black Yeasts Isolated from many extreme environments.</title>
        <authorList>
            <person name="Coleine C."/>
            <person name="Stajich J.E."/>
            <person name="Selbmann L."/>
        </authorList>
    </citation>
    <scope>NUCLEOTIDE SEQUENCE</scope>
    <source>
        <strain evidence="1">CCFEE 5714</strain>
    </source>
</reference>
<gene>
    <name evidence="1" type="ORF">LTR37_011825</name>
</gene>
<dbReference type="EMBL" id="JAUTXU010000106">
    <property type="protein sequence ID" value="KAK3707823.1"/>
    <property type="molecule type" value="Genomic_DNA"/>
</dbReference>